<keyword evidence="3" id="KW-0472">Membrane</keyword>
<organism evidence="4 5">
    <name type="scientific">Sphaerotilus microaerophilus</name>
    <dbReference type="NCBI Taxonomy" id="2914710"/>
    <lineage>
        <taxon>Bacteria</taxon>
        <taxon>Pseudomonadati</taxon>
        <taxon>Pseudomonadota</taxon>
        <taxon>Betaproteobacteria</taxon>
        <taxon>Burkholderiales</taxon>
        <taxon>Sphaerotilaceae</taxon>
        <taxon>Sphaerotilus</taxon>
    </lineage>
</organism>
<feature type="transmembrane region" description="Helical" evidence="3">
    <location>
        <begin position="50"/>
        <end position="69"/>
    </location>
</feature>
<feature type="region of interest" description="Disordered" evidence="2">
    <location>
        <begin position="445"/>
        <end position="465"/>
    </location>
</feature>
<feature type="transmembrane region" description="Helical" evidence="3">
    <location>
        <begin position="328"/>
        <end position="351"/>
    </location>
</feature>
<dbReference type="Proteomes" id="UP001057498">
    <property type="component" value="Chromosome"/>
</dbReference>
<evidence type="ECO:0000313" key="5">
    <source>
        <dbReference type="Proteomes" id="UP001057498"/>
    </source>
</evidence>
<evidence type="ECO:0000313" key="4">
    <source>
        <dbReference type="EMBL" id="BDI04173.1"/>
    </source>
</evidence>
<accession>A0ABM7YIN9</accession>
<feature type="transmembrane region" description="Helical" evidence="3">
    <location>
        <begin position="20"/>
        <end position="38"/>
    </location>
</feature>
<feature type="transmembrane region" description="Helical" evidence="3">
    <location>
        <begin position="303"/>
        <end position="322"/>
    </location>
</feature>
<feature type="transmembrane region" description="Helical" evidence="3">
    <location>
        <begin position="386"/>
        <end position="404"/>
    </location>
</feature>
<keyword evidence="3" id="KW-1133">Transmembrane helix</keyword>
<gene>
    <name evidence="4" type="ORF">CATMQ487_11430</name>
</gene>
<name>A0ABM7YIN9_9BURK</name>
<protein>
    <recommendedName>
        <fullName evidence="6">MFS transporter</fullName>
    </recommendedName>
</protein>
<evidence type="ECO:0008006" key="6">
    <source>
        <dbReference type="Google" id="ProtNLM"/>
    </source>
</evidence>
<dbReference type="InterPro" id="IPR039672">
    <property type="entry name" value="MFS_2"/>
</dbReference>
<dbReference type="PANTHER" id="PTHR11328:SF24">
    <property type="entry name" value="MAJOR FACILITATOR SUPERFAMILY (MFS) PROFILE DOMAIN-CONTAINING PROTEIN"/>
    <property type="match status" value="1"/>
</dbReference>
<feature type="transmembrane region" description="Helical" evidence="3">
    <location>
        <begin position="241"/>
        <end position="262"/>
    </location>
</feature>
<dbReference type="RefSeq" id="WP_251972317.1">
    <property type="nucleotide sequence ID" value="NZ_AP025730.1"/>
</dbReference>
<dbReference type="InterPro" id="IPR036259">
    <property type="entry name" value="MFS_trans_sf"/>
</dbReference>
<feature type="transmembrane region" description="Helical" evidence="3">
    <location>
        <begin position="274"/>
        <end position="291"/>
    </location>
</feature>
<reference evidence="4" key="1">
    <citation type="submission" date="2022-04" db="EMBL/GenBank/DDBJ databases">
        <title>Whole genome sequence of Sphaerotilus sp. FB-5.</title>
        <authorList>
            <person name="Takeda M."/>
            <person name="Narihara S."/>
            <person name="Akimoto M."/>
            <person name="Akimoto R."/>
            <person name="Nishiyashiki S."/>
            <person name="Murakami T."/>
        </authorList>
    </citation>
    <scope>NUCLEOTIDE SEQUENCE</scope>
    <source>
        <strain evidence="4">FB-5</strain>
    </source>
</reference>
<keyword evidence="3" id="KW-0812">Transmembrane</keyword>
<evidence type="ECO:0000256" key="1">
    <source>
        <dbReference type="ARBA" id="ARBA00009617"/>
    </source>
</evidence>
<dbReference type="EMBL" id="AP025730">
    <property type="protein sequence ID" value="BDI04173.1"/>
    <property type="molecule type" value="Genomic_DNA"/>
</dbReference>
<feature type="transmembrane region" description="Helical" evidence="3">
    <location>
        <begin position="416"/>
        <end position="437"/>
    </location>
</feature>
<keyword evidence="5" id="KW-1185">Reference proteome</keyword>
<comment type="similarity">
    <text evidence="1">Belongs to the sodium:galactoside symporter (TC 2.A.2) family.</text>
</comment>
<dbReference type="Pfam" id="PF13347">
    <property type="entry name" value="MFS_2"/>
    <property type="match status" value="1"/>
</dbReference>
<dbReference type="PANTHER" id="PTHR11328">
    <property type="entry name" value="MAJOR FACILITATOR SUPERFAMILY DOMAIN-CONTAINING PROTEIN"/>
    <property type="match status" value="1"/>
</dbReference>
<evidence type="ECO:0000256" key="2">
    <source>
        <dbReference type="SAM" id="MobiDB-lite"/>
    </source>
</evidence>
<feature type="transmembrane region" description="Helical" evidence="3">
    <location>
        <begin position="163"/>
        <end position="196"/>
    </location>
</feature>
<feature type="transmembrane region" description="Helical" evidence="3">
    <location>
        <begin position="89"/>
        <end position="111"/>
    </location>
</feature>
<feature type="compositionally biased region" description="Low complexity" evidence="2">
    <location>
        <begin position="451"/>
        <end position="465"/>
    </location>
</feature>
<proteinExistence type="inferred from homology"/>
<evidence type="ECO:0000256" key="3">
    <source>
        <dbReference type="SAM" id="Phobius"/>
    </source>
</evidence>
<dbReference type="SUPFAM" id="SSF103473">
    <property type="entry name" value="MFS general substrate transporter"/>
    <property type="match status" value="1"/>
</dbReference>
<sequence>MTSAPRRAAAPAAWNPRAALAYGGLGAPLAFVALPLYVQLPQHYAQVHGVALATLGALLLAVRCLDALVDPLLGRWADRLLARGGRAAWALLGAAAVLVALGFVQLFFAPPLGPAELLAWCGGWLALTCAGWSLASVLHQAWGVRLGGGELAQSRWVSAREGAGLVGVVAASLLPSLAGLTVTAVVLCAALAIGWLALRAAPAPPPVLPADPEVAPVRPAGAVAWQGLLLPWRLPAFRRMLAVYLVNGVAAAVPATLVLFFIRDRLQAPAWEGAFLALYFVAGVVSLPAWVHAVRRWGAVRAWALGMVIAVAGFAGAIGLGAGDVALFAAVCLASGLALGADLALPATLLAEVVASRRGSTGSGRDGGAGADAGLFFGWWNAASKLNLALAAGLVLPLLGWLGYVPGAASPAGLDALAWVYAGLPCVLKLAALALLLRWGGPTQSTVPTRPSASVPAAAAAADPP</sequence>